<sequence length="77" mass="8604">MVGYYLDIMLLIARAQADTEAIDEVLDNYLVLDSQSLGPQLSRALVYLGRGEQDKLNTLLSEMKISVETAMREQPDA</sequence>
<name>X1E739_9ZZZZ</name>
<dbReference type="AlphaFoldDB" id="X1E739"/>
<organism evidence="1">
    <name type="scientific">marine sediment metagenome</name>
    <dbReference type="NCBI Taxonomy" id="412755"/>
    <lineage>
        <taxon>unclassified sequences</taxon>
        <taxon>metagenomes</taxon>
        <taxon>ecological metagenomes</taxon>
    </lineage>
</organism>
<proteinExistence type="predicted"/>
<dbReference type="EMBL" id="BART01036637">
    <property type="protein sequence ID" value="GAH12974.1"/>
    <property type="molecule type" value="Genomic_DNA"/>
</dbReference>
<evidence type="ECO:0000313" key="1">
    <source>
        <dbReference type="EMBL" id="GAH12974.1"/>
    </source>
</evidence>
<accession>X1E739</accession>
<protein>
    <submittedName>
        <fullName evidence="1">Uncharacterized protein</fullName>
    </submittedName>
</protein>
<gene>
    <name evidence="1" type="ORF">S01H4_61689</name>
</gene>
<reference evidence="1" key="1">
    <citation type="journal article" date="2014" name="Front. Microbiol.">
        <title>High frequency of phylogenetically diverse reductive dehalogenase-homologous genes in deep subseafloor sedimentary metagenomes.</title>
        <authorList>
            <person name="Kawai M."/>
            <person name="Futagami T."/>
            <person name="Toyoda A."/>
            <person name="Takaki Y."/>
            <person name="Nishi S."/>
            <person name="Hori S."/>
            <person name="Arai W."/>
            <person name="Tsubouchi T."/>
            <person name="Morono Y."/>
            <person name="Uchiyama I."/>
            <person name="Ito T."/>
            <person name="Fujiyama A."/>
            <person name="Inagaki F."/>
            <person name="Takami H."/>
        </authorList>
    </citation>
    <scope>NUCLEOTIDE SEQUENCE</scope>
    <source>
        <strain evidence="1">Expedition CK06-06</strain>
    </source>
</reference>
<comment type="caution">
    <text evidence="1">The sequence shown here is derived from an EMBL/GenBank/DDBJ whole genome shotgun (WGS) entry which is preliminary data.</text>
</comment>
<feature type="non-terminal residue" evidence="1">
    <location>
        <position position="77"/>
    </location>
</feature>